<reference evidence="3" key="1">
    <citation type="submission" date="2020-06" db="EMBL/GenBank/DDBJ databases">
        <authorList>
            <person name="Li T."/>
            <person name="Hu X."/>
            <person name="Zhang T."/>
            <person name="Song X."/>
            <person name="Zhang H."/>
            <person name="Dai N."/>
            <person name="Sheng W."/>
            <person name="Hou X."/>
            <person name="Wei L."/>
        </authorList>
    </citation>
    <scope>NUCLEOTIDE SEQUENCE</scope>
    <source>
        <strain evidence="3">KEN1</strain>
        <tissue evidence="3">Leaf</tissue>
    </source>
</reference>
<proteinExistence type="predicted"/>
<dbReference type="EMBL" id="JACGWN010000016">
    <property type="protein sequence ID" value="KAL0394932.1"/>
    <property type="molecule type" value="Genomic_DNA"/>
</dbReference>
<feature type="domain" description="Transposase (putative) gypsy type" evidence="2">
    <location>
        <begin position="179"/>
        <end position="243"/>
    </location>
</feature>
<comment type="caution">
    <text evidence="3">The sequence shown here is derived from an EMBL/GenBank/DDBJ whole genome shotgun (WGS) entry which is preliminary data.</text>
</comment>
<evidence type="ECO:0000259" key="2">
    <source>
        <dbReference type="Pfam" id="PF04195"/>
    </source>
</evidence>
<organism evidence="3">
    <name type="scientific">Sesamum latifolium</name>
    <dbReference type="NCBI Taxonomy" id="2727402"/>
    <lineage>
        <taxon>Eukaryota</taxon>
        <taxon>Viridiplantae</taxon>
        <taxon>Streptophyta</taxon>
        <taxon>Embryophyta</taxon>
        <taxon>Tracheophyta</taxon>
        <taxon>Spermatophyta</taxon>
        <taxon>Magnoliopsida</taxon>
        <taxon>eudicotyledons</taxon>
        <taxon>Gunneridae</taxon>
        <taxon>Pentapetalae</taxon>
        <taxon>asterids</taxon>
        <taxon>lamiids</taxon>
        <taxon>Lamiales</taxon>
        <taxon>Pedaliaceae</taxon>
        <taxon>Sesamum</taxon>
    </lineage>
</organism>
<reference evidence="3" key="2">
    <citation type="journal article" date="2024" name="Plant">
        <title>Genomic evolution and insights into agronomic trait innovations of Sesamum species.</title>
        <authorList>
            <person name="Miao H."/>
            <person name="Wang L."/>
            <person name="Qu L."/>
            <person name="Liu H."/>
            <person name="Sun Y."/>
            <person name="Le M."/>
            <person name="Wang Q."/>
            <person name="Wei S."/>
            <person name="Zheng Y."/>
            <person name="Lin W."/>
            <person name="Duan Y."/>
            <person name="Cao H."/>
            <person name="Xiong S."/>
            <person name="Wang X."/>
            <person name="Wei L."/>
            <person name="Li C."/>
            <person name="Ma Q."/>
            <person name="Ju M."/>
            <person name="Zhao R."/>
            <person name="Li G."/>
            <person name="Mu C."/>
            <person name="Tian Q."/>
            <person name="Mei H."/>
            <person name="Zhang T."/>
            <person name="Gao T."/>
            <person name="Zhang H."/>
        </authorList>
    </citation>
    <scope>NUCLEOTIDE SEQUENCE</scope>
    <source>
        <strain evidence="3">KEN1</strain>
    </source>
</reference>
<evidence type="ECO:0000256" key="1">
    <source>
        <dbReference type="SAM" id="MobiDB-lite"/>
    </source>
</evidence>
<dbReference type="AlphaFoldDB" id="A0AAW2SRQ5"/>
<evidence type="ECO:0000313" key="3">
    <source>
        <dbReference type="EMBL" id="KAL0394932.1"/>
    </source>
</evidence>
<feature type="compositionally biased region" description="Low complexity" evidence="1">
    <location>
        <begin position="392"/>
        <end position="409"/>
    </location>
</feature>
<gene>
    <name evidence="3" type="ORF">Slati_4459400</name>
</gene>
<dbReference type="InterPro" id="IPR007321">
    <property type="entry name" value="Transposase_28"/>
</dbReference>
<accession>A0AAW2SRQ5</accession>
<dbReference type="Pfam" id="PF04195">
    <property type="entry name" value="Transposase_28"/>
    <property type="match status" value="1"/>
</dbReference>
<feature type="region of interest" description="Disordered" evidence="1">
    <location>
        <begin position="103"/>
        <end position="138"/>
    </location>
</feature>
<protein>
    <recommendedName>
        <fullName evidence="2">Transposase (putative) gypsy type domain-containing protein</fullName>
    </recommendedName>
</protein>
<name>A0AAW2SRQ5_9LAMI</name>
<feature type="region of interest" description="Disordered" evidence="1">
    <location>
        <begin position="59"/>
        <end position="85"/>
    </location>
</feature>
<sequence>MAKGSDEQAVIITALSFTRPGRLTRRTWADGFLITSPLQRHVLSSSLLTPDFLQTFPSHLLRDDPSEATSRMTGSQSAGPSSGRRRSLRRLAAIYRRLIDEEEEEIEREASSPGEEERVAPGPVPVRPHSSAHLGPSSLRTSHITQMREEFFIPDAQVIYTPGPQASAPSPQVNYLSFFLAQVRAGLRFPIPSFYREVAQLFQVPLNQLVPNSFRIMASFYMIFHFNGRPVSAKIFSQCFCLKSASRGFFLLTPRPGVSFLPAPSAPKKWKSGYFFALSSGPWGFLDRWIEETPPSLSVEERDTSLTSFIDLLNESPYDCRAMIDERLLGHFSLSPHVEPLDETLVDIMFKKYFRDQSEKENGGNTPPPSRGASAPSTSKGKRPCHPPGECLLRGLQRGLGLVRQGPRP</sequence>
<feature type="region of interest" description="Disordered" evidence="1">
    <location>
        <begin position="357"/>
        <end position="409"/>
    </location>
</feature>